<keyword evidence="2" id="KW-1185">Reference proteome</keyword>
<gene>
    <name evidence="1" type="ORF">FHW37_102668</name>
</gene>
<proteinExistence type="predicted"/>
<accession>A0A561R323</accession>
<comment type="caution">
    <text evidence="1">The sequence shown here is derived from an EMBL/GenBank/DDBJ whole genome shotgun (WGS) entry which is preliminary data.</text>
</comment>
<dbReference type="OrthoDB" id="8410181at2"/>
<dbReference type="Proteomes" id="UP000320653">
    <property type="component" value="Unassembled WGS sequence"/>
</dbReference>
<evidence type="ECO:0000313" key="2">
    <source>
        <dbReference type="Proteomes" id="UP000320653"/>
    </source>
</evidence>
<evidence type="ECO:0000313" key="1">
    <source>
        <dbReference type="EMBL" id="TWF57028.1"/>
    </source>
</evidence>
<sequence>MNGNEEAKLLALMEAMFNGQKRTLNMVEAAIEKFSSTETEITKLNRGMNTLQELLLRQNGAAHTLLLNLQNDFSNLRNEISSRFDAIVARLEDIDRLLDERANDIKRAQIDLISQYNEVLNAVQDSSQAARMARDLDVRLTEVENKIARL</sequence>
<protein>
    <submittedName>
        <fullName evidence="1">Uncharacterized protein</fullName>
    </submittedName>
</protein>
<name>A0A561R323_9HYPH</name>
<dbReference type="AlphaFoldDB" id="A0A561R323"/>
<reference evidence="1 2" key="1">
    <citation type="submission" date="2019-06" db="EMBL/GenBank/DDBJ databases">
        <title>Sorghum-associated microbial communities from plants grown in Nebraska, USA.</title>
        <authorList>
            <person name="Schachtman D."/>
        </authorList>
    </citation>
    <scope>NUCLEOTIDE SEQUENCE [LARGE SCALE GENOMIC DNA]</scope>
    <source>
        <strain evidence="1 2">1225</strain>
    </source>
</reference>
<organism evidence="1 2">
    <name type="scientific">Neorhizobium alkalisoli</name>
    <dbReference type="NCBI Taxonomy" id="528178"/>
    <lineage>
        <taxon>Bacteria</taxon>
        <taxon>Pseudomonadati</taxon>
        <taxon>Pseudomonadota</taxon>
        <taxon>Alphaproteobacteria</taxon>
        <taxon>Hyphomicrobiales</taxon>
        <taxon>Rhizobiaceae</taxon>
        <taxon>Rhizobium/Agrobacterium group</taxon>
        <taxon>Neorhizobium</taxon>
    </lineage>
</organism>
<dbReference type="EMBL" id="VIWP01000002">
    <property type="protein sequence ID" value="TWF57028.1"/>
    <property type="molecule type" value="Genomic_DNA"/>
</dbReference>
<dbReference type="RefSeq" id="WP_145635201.1">
    <property type="nucleotide sequence ID" value="NZ_VIWP01000002.1"/>
</dbReference>